<evidence type="ECO:0000256" key="5">
    <source>
        <dbReference type="ARBA" id="ARBA00023163"/>
    </source>
</evidence>
<keyword evidence="11" id="KW-1185">Reference proteome</keyword>
<dbReference type="InterPro" id="IPR001867">
    <property type="entry name" value="OmpR/PhoB-type_DNA-bd"/>
</dbReference>
<feature type="domain" description="Response regulatory" evidence="8">
    <location>
        <begin position="1"/>
        <end position="116"/>
    </location>
</feature>
<dbReference type="RefSeq" id="WP_057907080.1">
    <property type="nucleotide sequence ID" value="NZ_AYYZ01000029.1"/>
</dbReference>
<dbReference type="STRING" id="1423820.FC64_GL001263"/>
<dbReference type="SUPFAM" id="SSF52172">
    <property type="entry name" value="CheY-like"/>
    <property type="match status" value="1"/>
</dbReference>
<dbReference type="Pfam" id="PF00072">
    <property type="entry name" value="Response_reg"/>
    <property type="match status" value="1"/>
</dbReference>
<dbReference type="InterPro" id="IPR011006">
    <property type="entry name" value="CheY-like_superfamily"/>
</dbReference>
<dbReference type="PROSITE" id="PS51755">
    <property type="entry name" value="OMPR_PHOB"/>
    <property type="match status" value="1"/>
</dbReference>
<evidence type="ECO:0000256" key="2">
    <source>
        <dbReference type="ARBA" id="ARBA00023012"/>
    </source>
</evidence>
<dbReference type="Proteomes" id="UP000051291">
    <property type="component" value="Unassembled WGS sequence"/>
</dbReference>
<dbReference type="InterPro" id="IPR016032">
    <property type="entry name" value="Sig_transdc_resp-reg_C-effctor"/>
</dbReference>
<keyword evidence="1 6" id="KW-0597">Phosphoprotein</keyword>
<dbReference type="Gene3D" id="6.10.250.690">
    <property type="match status" value="1"/>
</dbReference>
<dbReference type="GO" id="GO:0005829">
    <property type="term" value="C:cytosol"/>
    <property type="evidence" value="ECO:0007669"/>
    <property type="project" value="TreeGrafter"/>
</dbReference>
<dbReference type="EMBL" id="AYYZ01000029">
    <property type="protein sequence ID" value="KRM52065.1"/>
    <property type="molecule type" value="Genomic_DNA"/>
</dbReference>
<dbReference type="SMART" id="SM00862">
    <property type="entry name" value="Trans_reg_C"/>
    <property type="match status" value="1"/>
</dbReference>
<dbReference type="SUPFAM" id="SSF46894">
    <property type="entry name" value="C-terminal effector domain of the bipartite response regulators"/>
    <property type="match status" value="1"/>
</dbReference>
<evidence type="ECO:0000256" key="3">
    <source>
        <dbReference type="ARBA" id="ARBA00023015"/>
    </source>
</evidence>
<gene>
    <name evidence="10" type="ORF">FC64_GL001263</name>
</gene>
<dbReference type="PATRIC" id="fig|1423820.4.peg.1289"/>
<reference evidence="10 11" key="1">
    <citation type="journal article" date="2015" name="Genome Announc.">
        <title>Expanding the biotechnology potential of lactobacilli through comparative genomics of 213 strains and associated genera.</title>
        <authorList>
            <person name="Sun Z."/>
            <person name="Harris H.M."/>
            <person name="McCann A."/>
            <person name="Guo C."/>
            <person name="Argimon S."/>
            <person name="Zhang W."/>
            <person name="Yang X."/>
            <person name="Jeffery I.B."/>
            <person name="Cooney J.C."/>
            <person name="Kagawa T.F."/>
            <person name="Liu W."/>
            <person name="Song Y."/>
            <person name="Salvetti E."/>
            <person name="Wrobel A."/>
            <person name="Rasinkangas P."/>
            <person name="Parkhill J."/>
            <person name="Rea M.C."/>
            <person name="O'Sullivan O."/>
            <person name="Ritari J."/>
            <person name="Douillard F.P."/>
            <person name="Paul Ross R."/>
            <person name="Yang R."/>
            <person name="Briner A.E."/>
            <person name="Felis G.E."/>
            <person name="de Vos W.M."/>
            <person name="Barrangou R."/>
            <person name="Klaenhammer T.R."/>
            <person name="Caufield P.W."/>
            <person name="Cui Y."/>
            <person name="Zhang H."/>
            <person name="O'Toole P.W."/>
        </authorList>
    </citation>
    <scope>NUCLEOTIDE SEQUENCE [LARGE SCALE GENOMIC DNA]</scope>
    <source>
        <strain evidence="10 11">DSM 20653</strain>
    </source>
</reference>
<evidence type="ECO:0000256" key="7">
    <source>
        <dbReference type="PROSITE-ProRule" id="PRU01091"/>
    </source>
</evidence>
<dbReference type="PANTHER" id="PTHR48111">
    <property type="entry name" value="REGULATOR OF RPOS"/>
    <property type="match status" value="1"/>
</dbReference>
<proteinExistence type="predicted"/>
<sequence length="227" mass="26041">MTKKEVLLVTNKKGLSDSLISVSTNLEVLWAGDHEQALTIYQRERNTIQAIIIDWDDPKINAADVIGQIHHESNVPVVAMVSHDNVNAVVSNSAVNDYVVKPFGTEELLARMHVVIRRNKTRTTVNDSIYRIQDLTLNLKTSQVYRNGESIRLTHREFQMLLLLFEHQGDVLSRDMLLDQIWGKDFKGQQNIVDVYIRLLRQKIHDNDRSNRIIRTVRGIGYSLGTK</sequence>
<feature type="modified residue" description="4-aspartylphosphate" evidence="6">
    <location>
        <position position="54"/>
    </location>
</feature>
<dbReference type="GO" id="GO:0000156">
    <property type="term" value="F:phosphorelay response regulator activity"/>
    <property type="evidence" value="ECO:0007669"/>
    <property type="project" value="TreeGrafter"/>
</dbReference>
<dbReference type="CDD" id="cd00383">
    <property type="entry name" value="trans_reg_C"/>
    <property type="match status" value="1"/>
</dbReference>
<keyword evidence="2" id="KW-0902">Two-component regulatory system</keyword>
<keyword evidence="5" id="KW-0804">Transcription</keyword>
<dbReference type="InterPro" id="IPR039420">
    <property type="entry name" value="WalR-like"/>
</dbReference>
<dbReference type="InterPro" id="IPR036388">
    <property type="entry name" value="WH-like_DNA-bd_sf"/>
</dbReference>
<evidence type="ECO:0000313" key="11">
    <source>
        <dbReference type="Proteomes" id="UP000051291"/>
    </source>
</evidence>
<dbReference type="GO" id="GO:0006355">
    <property type="term" value="P:regulation of DNA-templated transcription"/>
    <property type="evidence" value="ECO:0007669"/>
    <property type="project" value="InterPro"/>
</dbReference>
<feature type="domain" description="OmpR/PhoB-type" evidence="9">
    <location>
        <begin position="127"/>
        <end position="226"/>
    </location>
</feature>
<dbReference type="AlphaFoldDB" id="A0A0R1ZBL0"/>
<dbReference type="Gene3D" id="1.10.10.10">
    <property type="entry name" value="Winged helix-like DNA-binding domain superfamily/Winged helix DNA-binding domain"/>
    <property type="match status" value="1"/>
</dbReference>
<evidence type="ECO:0000256" key="1">
    <source>
        <dbReference type="ARBA" id="ARBA00022553"/>
    </source>
</evidence>
<dbReference type="PROSITE" id="PS50110">
    <property type="entry name" value="RESPONSE_REGULATORY"/>
    <property type="match status" value="1"/>
</dbReference>
<dbReference type="SMART" id="SM00448">
    <property type="entry name" value="REC"/>
    <property type="match status" value="1"/>
</dbReference>
<dbReference type="GO" id="GO:0032993">
    <property type="term" value="C:protein-DNA complex"/>
    <property type="evidence" value="ECO:0007669"/>
    <property type="project" value="TreeGrafter"/>
</dbReference>
<evidence type="ECO:0000256" key="6">
    <source>
        <dbReference type="PROSITE-ProRule" id="PRU00169"/>
    </source>
</evidence>
<comment type="caution">
    <text evidence="10">The sequence shown here is derived from an EMBL/GenBank/DDBJ whole genome shotgun (WGS) entry which is preliminary data.</text>
</comment>
<organism evidence="10 11">
    <name type="scientific">Ligilactobacillus araffinosus DSM 20653</name>
    <dbReference type="NCBI Taxonomy" id="1423820"/>
    <lineage>
        <taxon>Bacteria</taxon>
        <taxon>Bacillati</taxon>
        <taxon>Bacillota</taxon>
        <taxon>Bacilli</taxon>
        <taxon>Lactobacillales</taxon>
        <taxon>Lactobacillaceae</taxon>
        <taxon>Ligilactobacillus</taxon>
    </lineage>
</organism>
<keyword evidence="3" id="KW-0805">Transcription regulation</keyword>
<evidence type="ECO:0000313" key="10">
    <source>
        <dbReference type="EMBL" id="KRM52065.1"/>
    </source>
</evidence>
<dbReference type="FunFam" id="1.10.10.10:FF:000005">
    <property type="entry name" value="Two-component system response regulator"/>
    <property type="match status" value="1"/>
</dbReference>
<dbReference type="InterPro" id="IPR001789">
    <property type="entry name" value="Sig_transdc_resp-reg_receiver"/>
</dbReference>
<evidence type="ECO:0000259" key="8">
    <source>
        <dbReference type="PROSITE" id="PS50110"/>
    </source>
</evidence>
<dbReference type="PANTHER" id="PTHR48111:SF22">
    <property type="entry name" value="REGULATOR OF RPOS"/>
    <property type="match status" value="1"/>
</dbReference>
<dbReference type="Gene3D" id="3.40.50.2300">
    <property type="match status" value="1"/>
</dbReference>
<accession>A0A0R1ZBL0</accession>
<evidence type="ECO:0000256" key="4">
    <source>
        <dbReference type="ARBA" id="ARBA00023125"/>
    </source>
</evidence>
<dbReference type="GO" id="GO:0000976">
    <property type="term" value="F:transcription cis-regulatory region binding"/>
    <property type="evidence" value="ECO:0007669"/>
    <property type="project" value="TreeGrafter"/>
</dbReference>
<protein>
    <submittedName>
        <fullName evidence="10">Response regulator MprA</fullName>
    </submittedName>
</protein>
<feature type="DNA-binding region" description="OmpR/PhoB-type" evidence="7">
    <location>
        <begin position="127"/>
        <end position="226"/>
    </location>
</feature>
<evidence type="ECO:0000259" key="9">
    <source>
        <dbReference type="PROSITE" id="PS51755"/>
    </source>
</evidence>
<dbReference type="Pfam" id="PF00486">
    <property type="entry name" value="Trans_reg_C"/>
    <property type="match status" value="1"/>
</dbReference>
<name>A0A0R1ZBL0_9LACO</name>
<keyword evidence="4 7" id="KW-0238">DNA-binding</keyword>